<evidence type="ECO:0000256" key="3">
    <source>
        <dbReference type="ARBA" id="ARBA00005189"/>
    </source>
</evidence>
<dbReference type="InterPro" id="IPR002123">
    <property type="entry name" value="Plipid/glycerol_acylTrfase"/>
</dbReference>
<dbReference type="NCBIfam" id="TIGR00530">
    <property type="entry name" value="AGP_acyltrn"/>
    <property type="match status" value="1"/>
</dbReference>
<evidence type="ECO:0000256" key="6">
    <source>
        <dbReference type="ARBA" id="ARBA00016139"/>
    </source>
</evidence>
<feature type="transmembrane region" description="Helical" evidence="10">
    <location>
        <begin position="98"/>
        <end position="117"/>
    </location>
</feature>
<dbReference type="EMBL" id="CP061855">
    <property type="protein sequence ID" value="QOD58556.1"/>
    <property type="molecule type" value="Genomic_DNA"/>
</dbReference>
<keyword evidence="9" id="KW-1208">Phospholipid metabolism</keyword>
<comment type="similarity">
    <text evidence="4 9">Belongs to the 1-acyl-sn-glycerol-3-phosphate acyltransferase family.</text>
</comment>
<keyword evidence="9" id="KW-0594">Phospholipid biosynthesis</keyword>
<keyword evidence="9" id="KW-0443">Lipid metabolism</keyword>
<accession>A0A1Q9GZY0</accession>
<dbReference type="PANTHER" id="PTHR10434">
    <property type="entry name" value="1-ACYL-SN-GLYCEROL-3-PHOSPHATE ACYLTRANSFERASE"/>
    <property type="match status" value="1"/>
</dbReference>
<dbReference type="GO" id="GO:0005886">
    <property type="term" value="C:plasma membrane"/>
    <property type="evidence" value="ECO:0007669"/>
    <property type="project" value="TreeGrafter"/>
</dbReference>
<comment type="domain">
    <text evidence="9">The HXXXXD motif is essential for acyltransferase activity and may constitute the binding site for the phosphate moiety of the glycerol-3-phosphate.</text>
</comment>
<evidence type="ECO:0000256" key="9">
    <source>
        <dbReference type="RuleBase" id="RU361267"/>
    </source>
</evidence>
<dbReference type="EC" id="2.3.1.51" evidence="5 9"/>
<dbReference type="UniPathway" id="UPA00557">
    <property type="reaction ID" value="UER00613"/>
</dbReference>
<keyword evidence="10" id="KW-0812">Transmembrane</keyword>
<evidence type="ECO:0000256" key="5">
    <source>
        <dbReference type="ARBA" id="ARBA00013211"/>
    </source>
</evidence>
<dbReference type="CDD" id="cd07989">
    <property type="entry name" value="LPLAT_AGPAT-like"/>
    <property type="match status" value="1"/>
</dbReference>
<comment type="pathway">
    <text evidence="2">Phospholipid metabolism; CDP-diacylglycerol biosynthesis; CDP-diacylglycerol from sn-glycerol 3-phosphate: step 2/3.</text>
</comment>
<evidence type="ECO:0000256" key="2">
    <source>
        <dbReference type="ARBA" id="ARBA00004728"/>
    </source>
</evidence>
<evidence type="ECO:0000256" key="1">
    <source>
        <dbReference type="ARBA" id="ARBA00001141"/>
    </source>
</evidence>
<protein>
    <recommendedName>
        <fullName evidence="6 9">1-acyl-sn-glycerol-3-phosphate acyltransferase</fullName>
        <ecNumber evidence="5 9">2.3.1.51</ecNumber>
    </recommendedName>
</protein>
<dbReference type="Proteomes" id="UP000516656">
    <property type="component" value="Chromosome 2"/>
</dbReference>
<evidence type="ECO:0000313" key="15">
    <source>
        <dbReference type="Proteomes" id="UP000516656"/>
    </source>
</evidence>
<comment type="pathway">
    <text evidence="3">Lipid metabolism.</text>
</comment>
<reference evidence="14" key="2">
    <citation type="submission" date="2017-05" db="EMBL/GenBank/DDBJ databases">
        <title>Whole genome sequence of fish pathogenic bacteria, Photobacterium damselae subsp. piscicida, strain 91-197, isolated from hybrid striped bass (Morone sp.) in USA.</title>
        <authorList>
            <person name="Teru Y."/>
            <person name="Hikima J."/>
            <person name="Kono T."/>
            <person name="Sakai M."/>
            <person name="Takano T."/>
            <person name="Hawke J.P."/>
            <person name="Takeyama H."/>
            <person name="Aoki T."/>
        </authorList>
    </citation>
    <scope>NUCLEOTIDE SEQUENCE [LARGE SCALE GENOMIC DNA]</scope>
    <source>
        <strain evidence="14">91-197</strain>
    </source>
</reference>
<evidence type="ECO:0000256" key="10">
    <source>
        <dbReference type="SAM" id="Phobius"/>
    </source>
</evidence>
<keyword evidence="9" id="KW-0444">Lipid biosynthesis</keyword>
<reference evidence="13 15" key="3">
    <citation type="submission" date="2020-09" db="EMBL/GenBank/DDBJ databases">
        <title>Complete, closed and curated genome sequences of Photobacterium damselae subsp. piscicida isolates from Australia indicate localised evolution and additional plasmid-borne pathogenicity mechanisms.</title>
        <authorList>
            <person name="Baseggio L."/>
            <person name="Silayeva O."/>
            <person name="Buller N."/>
            <person name="Landos M."/>
            <person name="Engelstaedter J."/>
            <person name="Barnes A.C."/>
        </authorList>
    </citation>
    <scope>NUCLEOTIDE SEQUENCE [LARGE SCALE GENOMIC DNA]</scope>
    <source>
        <strain evidence="13 15">AS-16-0540-1</strain>
    </source>
</reference>
<evidence type="ECO:0000313" key="14">
    <source>
        <dbReference type="Proteomes" id="UP000218676"/>
    </source>
</evidence>
<dbReference type="PANTHER" id="PTHR10434:SF11">
    <property type="entry name" value="1-ACYL-SN-GLYCEROL-3-PHOSPHATE ACYLTRANSFERASE"/>
    <property type="match status" value="1"/>
</dbReference>
<evidence type="ECO:0000313" key="12">
    <source>
        <dbReference type="EMBL" id="BAX54953.1"/>
    </source>
</evidence>
<proteinExistence type="inferred from homology"/>
<dbReference type="SMART" id="SM00563">
    <property type="entry name" value="PlsC"/>
    <property type="match status" value="1"/>
</dbReference>
<sequence>MLGFIRLVIVTIYIIVMAIVGFIYCLINHPRDPKHVYTFCRWFNQIQKIIGVEVEQRGLDNVQNITNAVYISNHQSVYDFVTSPGMLRPRTVSIGKKSLLWIPFFGQLYWITGNILIDRENKTKARNTIKQVVEAIHQRNLSVWVYPEGTRSKGRGLLPFKSGAFRMAMEANVPIIPMCVSTTHNQFDLNRKDNGRVISEMMEPIDMALYQTMSARELADYCHGLMEQKIAQLDDELKQETIARESVNSLN</sequence>
<evidence type="ECO:0000313" key="13">
    <source>
        <dbReference type="EMBL" id="QOD58556.1"/>
    </source>
</evidence>
<organism evidence="13 15">
    <name type="scientific">Photobacterium damsela subsp. piscicida</name>
    <name type="common">Pasteurella piscicida</name>
    <dbReference type="NCBI Taxonomy" id="38294"/>
    <lineage>
        <taxon>Bacteria</taxon>
        <taxon>Pseudomonadati</taxon>
        <taxon>Pseudomonadota</taxon>
        <taxon>Gammaproteobacteria</taxon>
        <taxon>Vibrionales</taxon>
        <taxon>Vibrionaceae</taxon>
        <taxon>Photobacterium</taxon>
    </lineage>
</organism>
<dbReference type="Proteomes" id="UP000218676">
    <property type="component" value="Chromosome 2"/>
</dbReference>
<evidence type="ECO:0000256" key="7">
    <source>
        <dbReference type="ARBA" id="ARBA00022679"/>
    </source>
</evidence>
<dbReference type="Pfam" id="PF01553">
    <property type="entry name" value="Acyltransferase"/>
    <property type="match status" value="1"/>
</dbReference>
<gene>
    <name evidence="13" type="ORF">IC627_17130</name>
    <name evidence="12" type="ORF">PDPUS_2_00367</name>
</gene>
<dbReference type="AlphaFoldDB" id="A0A1Q9GZY0"/>
<name>A0A1Q9GZY0_PHODP</name>
<evidence type="ECO:0000256" key="4">
    <source>
        <dbReference type="ARBA" id="ARBA00008655"/>
    </source>
</evidence>
<feature type="transmembrane region" description="Helical" evidence="10">
    <location>
        <begin position="6"/>
        <end position="27"/>
    </location>
</feature>
<dbReference type="SUPFAM" id="SSF69593">
    <property type="entry name" value="Glycerol-3-phosphate (1)-acyltransferase"/>
    <property type="match status" value="1"/>
</dbReference>
<reference evidence="12" key="1">
    <citation type="journal article" date="2017" name="Genome Announc.">
        <title>Whole-Genome Sequence of Photobacterium damselae subsp. piscicida Strain 91-197, Isolated from Hybrid Striped Bass (Morone sp.) in the United States.</title>
        <authorList>
            <person name="Teru Y."/>
            <person name="Hikima J."/>
            <person name="Kono T."/>
            <person name="Sakai M."/>
            <person name="Takano T."/>
            <person name="Hawke J.P."/>
            <person name="Takeyama H."/>
            <person name="Aoki T."/>
        </authorList>
    </citation>
    <scope>NUCLEOTIDE SEQUENCE</scope>
    <source>
        <strain evidence="12">91-197</strain>
    </source>
</reference>
<evidence type="ECO:0000259" key="11">
    <source>
        <dbReference type="SMART" id="SM00563"/>
    </source>
</evidence>
<feature type="domain" description="Phospholipid/glycerol acyltransferase" evidence="11">
    <location>
        <begin position="68"/>
        <end position="183"/>
    </location>
</feature>
<dbReference type="GO" id="GO:0016024">
    <property type="term" value="P:CDP-diacylglycerol biosynthetic process"/>
    <property type="evidence" value="ECO:0007669"/>
    <property type="project" value="UniProtKB-UniPathway"/>
</dbReference>
<dbReference type="InterPro" id="IPR004552">
    <property type="entry name" value="AGP_acyltrans"/>
</dbReference>
<evidence type="ECO:0000256" key="8">
    <source>
        <dbReference type="ARBA" id="ARBA00023315"/>
    </source>
</evidence>
<comment type="catalytic activity">
    <reaction evidence="1 9">
        <text>a 1-acyl-sn-glycero-3-phosphate + an acyl-CoA = a 1,2-diacyl-sn-glycero-3-phosphate + CoA</text>
        <dbReference type="Rhea" id="RHEA:19709"/>
        <dbReference type="ChEBI" id="CHEBI:57287"/>
        <dbReference type="ChEBI" id="CHEBI:57970"/>
        <dbReference type="ChEBI" id="CHEBI:58342"/>
        <dbReference type="ChEBI" id="CHEBI:58608"/>
        <dbReference type="EC" id="2.3.1.51"/>
    </reaction>
</comment>
<dbReference type="EMBL" id="AP018046">
    <property type="protein sequence ID" value="BAX54953.1"/>
    <property type="molecule type" value="Genomic_DNA"/>
</dbReference>
<dbReference type="RefSeq" id="WP_044178299.1">
    <property type="nucleotide sequence ID" value="NZ_AP018046.1"/>
</dbReference>
<dbReference type="GO" id="GO:0003841">
    <property type="term" value="F:1-acylglycerol-3-phosphate O-acyltransferase activity"/>
    <property type="evidence" value="ECO:0007669"/>
    <property type="project" value="UniProtKB-UniRule"/>
</dbReference>
<keyword evidence="10" id="KW-0472">Membrane</keyword>
<keyword evidence="8 9" id="KW-0012">Acyltransferase</keyword>
<dbReference type="GO" id="GO:0006654">
    <property type="term" value="P:phosphatidic acid biosynthetic process"/>
    <property type="evidence" value="ECO:0007669"/>
    <property type="project" value="TreeGrafter"/>
</dbReference>
<keyword evidence="7 9" id="KW-0808">Transferase</keyword>
<keyword evidence="10" id="KW-1133">Transmembrane helix</keyword>